<evidence type="ECO:0000313" key="3">
    <source>
        <dbReference type="Proteomes" id="UP000762676"/>
    </source>
</evidence>
<keyword evidence="1" id="KW-0472">Membrane</keyword>
<feature type="transmembrane region" description="Helical" evidence="1">
    <location>
        <begin position="109"/>
        <end position="128"/>
    </location>
</feature>
<dbReference type="EMBL" id="BMAT01012050">
    <property type="protein sequence ID" value="GFR84423.1"/>
    <property type="molecule type" value="Genomic_DNA"/>
</dbReference>
<accession>A0AAV4GHK3</accession>
<proteinExistence type="predicted"/>
<protein>
    <submittedName>
        <fullName evidence="2">Uncharacterized protein</fullName>
    </submittedName>
</protein>
<feature type="transmembrane region" description="Helical" evidence="1">
    <location>
        <begin position="84"/>
        <end position="103"/>
    </location>
</feature>
<comment type="caution">
    <text evidence="2">The sequence shown here is derived from an EMBL/GenBank/DDBJ whole genome shotgun (WGS) entry which is preliminary data.</text>
</comment>
<gene>
    <name evidence="2" type="ORF">ElyMa_006000200</name>
</gene>
<reference evidence="2 3" key="1">
    <citation type="journal article" date="2021" name="Elife">
        <title>Chloroplast acquisition without the gene transfer in kleptoplastic sea slugs, Plakobranchus ocellatus.</title>
        <authorList>
            <person name="Maeda T."/>
            <person name="Takahashi S."/>
            <person name="Yoshida T."/>
            <person name="Shimamura S."/>
            <person name="Takaki Y."/>
            <person name="Nagai Y."/>
            <person name="Toyoda A."/>
            <person name="Suzuki Y."/>
            <person name="Arimoto A."/>
            <person name="Ishii H."/>
            <person name="Satoh N."/>
            <person name="Nishiyama T."/>
            <person name="Hasebe M."/>
            <person name="Maruyama T."/>
            <person name="Minagawa J."/>
            <person name="Obokata J."/>
            <person name="Shigenobu S."/>
        </authorList>
    </citation>
    <scope>NUCLEOTIDE SEQUENCE [LARGE SCALE GENOMIC DNA]</scope>
</reference>
<dbReference type="AlphaFoldDB" id="A0AAV4GHK3"/>
<dbReference type="Proteomes" id="UP000762676">
    <property type="component" value="Unassembled WGS sequence"/>
</dbReference>
<name>A0AAV4GHK3_9GAST</name>
<keyword evidence="3" id="KW-1185">Reference proteome</keyword>
<organism evidence="2 3">
    <name type="scientific">Elysia marginata</name>
    <dbReference type="NCBI Taxonomy" id="1093978"/>
    <lineage>
        <taxon>Eukaryota</taxon>
        <taxon>Metazoa</taxon>
        <taxon>Spiralia</taxon>
        <taxon>Lophotrochozoa</taxon>
        <taxon>Mollusca</taxon>
        <taxon>Gastropoda</taxon>
        <taxon>Heterobranchia</taxon>
        <taxon>Euthyneura</taxon>
        <taxon>Panpulmonata</taxon>
        <taxon>Sacoglossa</taxon>
        <taxon>Placobranchoidea</taxon>
        <taxon>Plakobranchidae</taxon>
        <taxon>Elysia</taxon>
    </lineage>
</organism>
<evidence type="ECO:0000313" key="2">
    <source>
        <dbReference type="EMBL" id="GFR84423.1"/>
    </source>
</evidence>
<sequence>MTMLLLEALRSLTIDSKDGPRAGSFIGDVAGTTRVVAVVALLGLLDDEVALTGDDVVDVLLDIQLFAVLDPKHLDTWRRRRGRGGLVVVEVVVTVVVVVVVVVVAVVEVVVVVAVVVVVVVVVAVVVVEL</sequence>
<evidence type="ECO:0000256" key="1">
    <source>
        <dbReference type="SAM" id="Phobius"/>
    </source>
</evidence>
<keyword evidence="1" id="KW-1133">Transmembrane helix</keyword>
<keyword evidence="1" id="KW-0812">Transmembrane</keyword>